<dbReference type="GO" id="GO:0042597">
    <property type="term" value="C:periplasmic space"/>
    <property type="evidence" value="ECO:0007669"/>
    <property type="project" value="TreeGrafter"/>
</dbReference>
<dbReference type="PANTHER" id="PTHR43620">
    <property type="entry name" value="GLYCEROPHOSPHORYL DIESTER PHOSPHODIESTERASE"/>
    <property type="match status" value="1"/>
</dbReference>
<dbReference type="Gene3D" id="3.20.20.190">
    <property type="entry name" value="Phosphatidylinositol (PI) phosphodiesterase"/>
    <property type="match status" value="1"/>
</dbReference>
<protein>
    <recommendedName>
        <fullName evidence="2">glycerophosphodiester phosphodiesterase</fullName>
        <ecNumber evidence="2">3.1.4.46</ecNumber>
    </recommendedName>
</protein>
<comment type="similarity">
    <text evidence="1">Belongs to the glycerophosphoryl diester phosphodiesterase family.</text>
</comment>
<keyword evidence="5" id="KW-0378">Hydrolase</keyword>
<dbReference type="InterPro" id="IPR030395">
    <property type="entry name" value="GP_PDE_dom"/>
</dbReference>
<dbReference type="GO" id="GO:0008889">
    <property type="term" value="F:glycerophosphodiester phosphodiesterase activity"/>
    <property type="evidence" value="ECO:0007669"/>
    <property type="project" value="UniProtKB-EC"/>
</dbReference>
<dbReference type="RefSeq" id="WP_101302575.1">
    <property type="nucleotide sequence ID" value="NZ_NXGX01000004.1"/>
</dbReference>
<feature type="domain" description="GP-PDE" evidence="7">
    <location>
        <begin position="41"/>
        <end position="350"/>
    </location>
</feature>
<accession>A0A2N3L709</accession>
<evidence type="ECO:0000256" key="1">
    <source>
        <dbReference type="ARBA" id="ARBA00007277"/>
    </source>
</evidence>
<evidence type="ECO:0000259" key="7">
    <source>
        <dbReference type="PROSITE" id="PS51704"/>
    </source>
</evidence>
<dbReference type="PROSITE" id="PS51704">
    <property type="entry name" value="GP_PDE"/>
    <property type="match status" value="1"/>
</dbReference>
<evidence type="ECO:0000313" key="8">
    <source>
        <dbReference type="EMBL" id="PKR58578.1"/>
    </source>
</evidence>
<dbReference type="EMBL" id="NXGX01000004">
    <property type="protein sequence ID" value="PKR58578.1"/>
    <property type="molecule type" value="Genomic_DNA"/>
</dbReference>
<dbReference type="AlphaFoldDB" id="A0A2N3L709"/>
<sequence length="356" mass="39174">MLVQKMIRTALLSVGLSVGGFLMAPGLGVTPAAAQDITQERMVIAHRGASGYLPEHTLPAVALAYGMGADYIEQDVVLSKDGVPVVLHDIHIDTTTDVVAKFPDRKREDGRYYAIDFTLAELKALNVTERFKADTGEQVFGGRFPKEFGMFKIPTLDEEIMMIQGLNKSNKREVGIYPEIKDPAFHHAEGKDIAKTVITVLEKWGYNNPSSNSFVQSFDWAETKRIRNELNYQGKLVQLIGENKWGAPEGTDYDYLKSDEGVVEMAGVVDGIGPWLPQVIEGLSAEGKAIMTPTLIAAQRAQLMIHPYTLRADSLPKWAGDMDIALDAIFDDAGIDGIFTDFPDQVVQYLAEHPAS</sequence>
<dbReference type="EC" id="3.1.4.46" evidence="2"/>
<gene>
    <name evidence="8" type="ORF">COO92_11135</name>
</gene>
<evidence type="ECO:0000256" key="2">
    <source>
        <dbReference type="ARBA" id="ARBA00012247"/>
    </source>
</evidence>
<evidence type="ECO:0000256" key="3">
    <source>
        <dbReference type="ARBA" id="ARBA00022729"/>
    </source>
</evidence>
<keyword evidence="9" id="KW-1185">Reference proteome</keyword>
<name>A0A2N3L709_9PROT</name>
<dbReference type="GO" id="GO:0006071">
    <property type="term" value="P:glycerol metabolic process"/>
    <property type="evidence" value="ECO:0007669"/>
    <property type="project" value="UniProtKB-KW"/>
</dbReference>
<comment type="caution">
    <text evidence="8">The sequence shown here is derived from an EMBL/GenBank/DDBJ whole genome shotgun (WGS) entry which is preliminary data.</text>
</comment>
<dbReference type="GO" id="GO:0006629">
    <property type="term" value="P:lipid metabolic process"/>
    <property type="evidence" value="ECO:0007669"/>
    <property type="project" value="InterPro"/>
</dbReference>
<evidence type="ECO:0000256" key="5">
    <source>
        <dbReference type="ARBA" id="ARBA00022801"/>
    </source>
</evidence>
<comment type="catalytic activity">
    <reaction evidence="6">
        <text>a sn-glycero-3-phosphodiester + H2O = an alcohol + sn-glycerol 3-phosphate + H(+)</text>
        <dbReference type="Rhea" id="RHEA:12969"/>
        <dbReference type="ChEBI" id="CHEBI:15377"/>
        <dbReference type="ChEBI" id="CHEBI:15378"/>
        <dbReference type="ChEBI" id="CHEBI:30879"/>
        <dbReference type="ChEBI" id="CHEBI:57597"/>
        <dbReference type="ChEBI" id="CHEBI:83408"/>
        <dbReference type="EC" id="3.1.4.46"/>
    </reaction>
</comment>
<keyword evidence="4" id="KW-0319">Glycerol metabolism</keyword>
<evidence type="ECO:0000313" key="9">
    <source>
        <dbReference type="Proteomes" id="UP000233332"/>
    </source>
</evidence>
<dbReference type="InterPro" id="IPR017946">
    <property type="entry name" value="PLC-like_Pdiesterase_TIM-brl"/>
</dbReference>
<evidence type="ECO:0000256" key="6">
    <source>
        <dbReference type="ARBA" id="ARBA00047512"/>
    </source>
</evidence>
<organism evidence="8 9">
    <name type="scientific">Thalassospira lohafexi</name>
    <dbReference type="NCBI Taxonomy" id="744227"/>
    <lineage>
        <taxon>Bacteria</taxon>
        <taxon>Pseudomonadati</taxon>
        <taxon>Pseudomonadota</taxon>
        <taxon>Alphaproteobacteria</taxon>
        <taxon>Rhodospirillales</taxon>
        <taxon>Thalassospiraceae</taxon>
        <taxon>Thalassospira</taxon>
    </lineage>
</organism>
<evidence type="ECO:0000256" key="4">
    <source>
        <dbReference type="ARBA" id="ARBA00022798"/>
    </source>
</evidence>
<dbReference type="Pfam" id="PF03009">
    <property type="entry name" value="GDPD"/>
    <property type="match status" value="1"/>
</dbReference>
<proteinExistence type="inferred from homology"/>
<dbReference type="Proteomes" id="UP000233332">
    <property type="component" value="Unassembled WGS sequence"/>
</dbReference>
<keyword evidence="3" id="KW-0732">Signal</keyword>
<dbReference type="PANTHER" id="PTHR43620:SF7">
    <property type="entry name" value="GLYCEROPHOSPHODIESTER PHOSPHODIESTERASE GDPD5-RELATED"/>
    <property type="match status" value="1"/>
</dbReference>
<dbReference type="FunFam" id="3.20.20.190:FF:000009">
    <property type="entry name" value="Glycerophosphodiester phosphodiesterase, periplasmic"/>
    <property type="match status" value="1"/>
</dbReference>
<dbReference type="NCBIfam" id="NF008354">
    <property type="entry name" value="PRK11143.1"/>
    <property type="match status" value="1"/>
</dbReference>
<dbReference type="SUPFAM" id="SSF51695">
    <property type="entry name" value="PLC-like phosphodiesterases"/>
    <property type="match status" value="1"/>
</dbReference>
<reference evidence="8 9" key="1">
    <citation type="submission" date="2017-09" db="EMBL/GenBank/DDBJ databases">
        <title>Biodiversity and function of Thalassospira species in the particle-attached aromatic-hydrocarbon-degrading consortia from the surface seawater of the China South Sea.</title>
        <authorList>
            <person name="Dong C."/>
            <person name="Lai Q."/>
            <person name="Shao Z."/>
        </authorList>
    </citation>
    <scope>NUCLEOTIDE SEQUENCE [LARGE SCALE GENOMIC DNA]</scope>
    <source>
        <strain evidence="8 9">139Z-12</strain>
    </source>
</reference>